<keyword evidence="1" id="KW-0472">Membrane</keyword>
<name>A0A0K9NQC8_ZOSMR</name>
<organism evidence="2 3">
    <name type="scientific">Zostera marina</name>
    <name type="common">Eelgrass</name>
    <dbReference type="NCBI Taxonomy" id="29655"/>
    <lineage>
        <taxon>Eukaryota</taxon>
        <taxon>Viridiplantae</taxon>
        <taxon>Streptophyta</taxon>
        <taxon>Embryophyta</taxon>
        <taxon>Tracheophyta</taxon>
        <taxon>Spermatophyta</taxon>
        <taxon>Magnoliopsida</taxon>
        <taxon>Liliopsida</taxon>
        <taxon>Zosteraceae</taxon>
        <taxon>Zostera</taxon>
    </lineage>
</organism>
<protein>
    <submittedName>
        <fullName evidence="2">Uncharacterized protein</fullName>
    </submittedName>
</protein>
<evidence type="ECO:0000313" key="2">
    <source>
        <dbReference type="EMBL" id="KMZ58155.1"/>
    </source>
</evidence>
<proteinExistence type="predicted"/>
<keyword evidence="1" id="KW-0812">Transmembrane</keyword>
<sequence length="229" mass="25142">MIRNNVFCWPLDYLAFELVMKRQDMKGRLLLLSMTVQRDPTVENPNHDIIRANAAAHVLSGPTHITPKSYFFFCINNPLQSQFTTYQTKQVQISRILHTYLISISFFEMARFSFIAALLSVVALAMAVASSANGGESHAPAPSPDSGSPYGMATSGFMLIGSLALSFLLTSRYDFSSPLLDYDCDPSPDGPYLVSVCRIYPNGFFPVGYGSGNFLKVAVVVAASRSSRL</sequence>
<accession>A0A0K9NQC8</accession>
<gene>
    <name evidence="2" type="ORF">ZOSMA_7G01880</name>
</gene>
<dbReference type="AlphaFoldDB" id="A0A0K9NQC8"/>
<comment type="caution">
    <text evidence="2">The sequence shown here is derived from an EMBL/GenBank/DDBJ whole genome shotgun (WGS) entry which is preliminary data.</text>
</comment>
<evidence type="ECO:0000256" key="1">
    <source>
        <dbReference type="SAM" id="Phobius"/>
    </source>
</evidence>
<keyword evidence="1" id="KW-1133">Transmembrane helix</keyword>
<dbReference type="Proteomes" id="UP000036987">
    <property type="component" value="Unassembled WGS sequence"/>
</dbReference>
<keyword evidence="3" id="KW-1185">Reference proteome</keyword>
<evidence type="ECO:0000313" key="3">
    <source>
        <dbReference type="Proteomes" id="UP000036987"/>
    </source>
</evidence>
<feature type="transmembrane region" description="Helical" evidence="1">
    <location>
        <begin position="112"/>
        <end position="130"/>
    </location>
</feature>
<reference evidence="3" key="1">
    <citation type="journal article" date="2016" name="Nature">
        <title>The genome of the seagrass Zostera marina reveals angiosperm adaptation to the sea.</title>
        <authorList>
            <person name="Olsen J.L."/>
            <person name="Rouze P."/>
            <person name="Verhelst B."/>
            <person name="Lin Y.-C."/>
            <person name="Bayer T."/>
            <person name="Collen J."/>
            <person name="Dattolo E."/>
            <person name="De Paoli E."/>
            <person name="Dittami S."/>
            <person name="Maumus F."/>
            <person name="Michel G."/>
            <person name="Kersting A."/>
            <person name="Lauritano C."/>
            <person name="Lohaus R."/>
            <person name="Toepel M."/>
            <person name="Tonon T."/>
            <person name="Vanneste K."/>
            <person name="Amirebrahimi M."/>
            <person name="Brakel J."/>
            <person name="Bostroem C."/>
            <person name="Chovatia M."/>
            <person name="Grimwood J."/>
            <person name="Jenkins J.W."/>
            <person name="Jueterbock A."/>
            <person name="Mraz A."/>
            <person name="Stam W.T."/>
            <person name="Tice H."/>
            <person name="Bornberg-Bauer E."/>
            <person name="Green P.J."/>
            <person name="Pearson G.A."/>
            <person name="Procaccini G."/>
            <person name="Duarte C.M."/>
            <person name="Schmutz J."/>
            <person name="Reusch T.B.H."/>
            <person name="Van de Peer Y."/>
        </authorList>
    </citation>
    <scope>NUCLEOTIDE SEQUENCE [LARGE SCALE GENOMIC DNA]</scope>
    <source>
        <strain evidence="3">cv. Finnish</strain>
    </source>
</reference>
<feature type="transmembrane region" description="Helical" evidence="1">
    <location>
        <begin position="150"/>
        <end position="169"/>
    </location>
</feature>
<dbReference type="EMBL" id="LFYR01001978">
    <property type="protein sequence ID" value="KMZ58155.1"/>
    <property type="molecule type" value="Genomic_DNA"/>
</dbReference>